<protein>
    <submittedName>
        <fullName evidence="6">Uncharacterized protein</fullName>
    </submittedName>
</protein>
<keyword evidence="5" id="KW-0178">Competence</keyword>
<dbReference type="EMBL" id="QTZN02000001">
    <property type="protein sequence ID" value="MVB05527.1"/>
    <property type="molecule type" value="Genomic_DNA"/>
</dbReference>
<dbReference type="Proteomes" id="UP000285951">
    <property type="component" value="Unassembled WGS sequence"/>
</dbReference>
<gene>
    <name evidence="7" type="ORF">DWB62_000625</name>
    <name evidence="6" type="ORF">GNY23_00625</name>
</gene>
<keyword evidence="3" id="KW-0964">Secreted</keyword>
<evidence type="ECO:0000256" key="2">
    <source>
        <dbReference type="ARBA" id="ARBA00009039"/>
    </source>
</evidence>
<name>A0A7M4D0Z3_9BACT</name>
<organism evidence="6 9">
    <name type="scientific">Labilibaculum euxinus</name>
    <dbReference type="NCBI Taxonomy" id="2686357"/>
    <lineage>
        <taxon>Bacteria</taxon>
        <taxon>Pseudomonadati</taxon>
        <taxon>Bacteroidota</taxon>
        <taxon>Bacteroidia</taxon>
        <taxon>Marinilabiliales</taxon>
        <taxon>Marinifilaceae</taxon>
        <taxon>Labilibaculum</taxon>
    </lineage>
</organism>
<dbReference type="Pfam" id="PF03047">
    <property type="entry name" value="ComC"/>
    <property type="match status" value="1"/>
</dbReference>
<reference evidence="7 8" key="1">
    <citation type="submission" date="2019-11" db="EMBL/GenBank/DDBJ databases">
        <title>Draft genome sequence of Labilibaculum sp. strain SYP isolated from Black Sea.</title>
        <authorList>
            <person name="Yadav S."/>
            <person name="Villanueva L."/>
        </authorList>
    </citation>
    <scope>NUCLEOTIDE SEQUENCE [LARGE SCALE GENOMIC DNA]</scope>
    <source>
        <strain evidence="7 8">44</strain>
    </source>
</reference>
<sequence>MKKKNLKNNIIKLENEELTKIKGGKITVSSTTTVKYGDGSTGVTVHN</sequence>
<keyword evidence="4" id="KW-0588">Pheromone</keyword>
<keyword evidence="8" id="KW-1185">Reference proteome</keyword>
<evidence type="ECO:0000256" key="4">
    <source>
        <dbReference type="ARBA" id="ARBA00023044"/>
    </source>
</evidence>
<evidence type="ECO:0000256" key="1">
    <source>
        <dbReference type="ARBA" id="ARBA00002667"/>
    </source>
</evidence>
<evidence type="ECO:0000256" key="5">
    <source>
        <dbReference type="ARBA" id="ARBA00023287"/>
    </source>
</evidence>
<dbReference type="EMBL" id="WOTW01000001">
    <property type="protein sequence ID" value="MUP36322.1"/>
    <property type="molecule type" value="Genomic_DNA"/>
</dbReference>
<evidence type="ECO:0000313" key="8">
    <source>
        <dbReference type="Proteomes" id="UP000285951"/>
    </source>
</evidence>
<dbReference type="RefSeq" id="WP_156194304.1">
    <property type="nucleotide sequence ID" value="NZ_QTZN02000001.1"/>
</dbReference>
<dbReference type="InterPro" id="IPR004288">
    <property type="entry name" value="Competence_ComC"/>
</dbReference>
<comment type="caution">
    <text evidence="6">The sequence shown here is derived from an EMBL/GenBank/DDBJ whole genome shotgun (WGS) entry which is preliminary data.</text>
</comment>
<evidence type="ECO:0000313" key="6">
    <source>
        <dbReference type="EMBL" id="MUP36322.1"/>
    </source>
</evidence>
<comment type="function">
    <text evidence="1">Acts as a pheromone, induces cells to develop competence for genetic transformation.</text>
</comment>
<dbReference type="AlphaFoldDB" id="A0A7M4D0Z3"/>
<reference evidence="6 9" key="2">
    <citation type="submission" date="2019-12" db="EMBL/GenBank/DDBJ databases">
        <title>Draft genome sequence of Labilibaculum sp. strain 44 isolated from deep waters of Black Sea.</title>
        <authorList>
            <person name="Yadav S."/>
            <person name="Villanueva L."/>
        </authorList>
    </citation>
    <scope>NUCLEOTIDE SEQUENCE [LARGE SCALE GENOMIC DNA]</scope>
    <source>
        <strain evidence="6 9">44</strain>
    </source>
</reference>
<evidence type="ECO:0000313" key="9">
    <source>
        <dbReference type="Proteomes" id="UP000462449"/>
    </source>
</evidence>
<dbReference type="GO" id="GO:0005186">
    <property type="term" value="F:pheromone activity"/>
    <property type="evidence" value="ECO:0007669"/>
    <property type="project" value="InterPro"/>
</dbReference>
<dbReference type="Proteomes" id="UP000462449">
    <property type="component" value="Unassembled WGS sequence"/>
</dbReference>
<evidence type="ECO:0000256" key="3">
    <source>
        <dbReference type="ARBA" id="ARBA00022525"/>
    </source>
</evidence>
<proteinExistence type="inferred from homology"/>
<accession>A0A7M4D0Z3</accession>
<comment type="similarity">
    <text evidence="2">Belongs to the ComC family.</text>
</comment>
<evidence type="ECO:0000313" key="7">
    <source>
        <dbReference type="EMBL" id="MVB05527.1"/>
    </source>
</evidence>